<keyword evidence="7" id="KW-1185">Reference proteome</keyword>
<dbReference type="InterPro" id="IPR036188">
    <property type="entry name" value="FAD/NAD-bd_sf"/>
</dbReference>
<feature type="region of interest" description="Disordered" evidence="4">
    <location>
        <begin position="396"/>
        <end position="421"/>
    </location>
</feature>
<comment type="cofactor">
    <cofactor evidence="1">
        <name>FAD</name>
        <dbReference type="ChEBI" id="CHEBI:57692"/>
    </cofactor>
</comment>
<sequence length="496" mass="52925">MDADVLVIGAGPVGLALACALLQHGVSVRVVDKAAGPATTSRANFVHARGSEVLDRLDALGDLPQESVRAMTITTYAGDRPMMRIRFGDPGLGTAAPPMVISQARVEARLRERLAELGGAPEWGSPLVGLEQDGTAVTATLGDGRTLRAAWLVGCDGTGSTVRKLAGIGFPGVKISERFLLVDGRLSGQPPLDRSGTSGWAHPDGVLGAMPMPGDQWRLLAYDAAFTGDKPGEEQIADRMRRILPQRTGLPGLRLEEVTWASLFSVHRRLADTYRAGRVLLAGDAAHVHAPFGGQGMLTGLGDAENLAWKLALIVRGLAGEPLLDTYQAERRPLATTVLRGSTAATKVNIAGSPLGRLLRDQVLMRVFSLPWIQRWTTYTTSQLWVSYRRGPLGTQLGGRSGGRGGKPRPGDRVGDLPCHRPDGGVTRLHAELRGRWAVLGDEEAFEAVRARLGEHVVHLIPADGPRPVLLIRPDGHLAGKGSPADLVRWLDGALR</sequence>
<reference evidence="6 7" key="1">
    <citation type="submission" date="2016-10" db="EMBL/GenBank/DDBJ databases">
        <authorList>
            <person name="de Groot N.N."/>
        </authorList>
    </citation>
    <scope>NUCLEOTIDE SEQUENCE [LARGE SCALE GENOMIC DNA]</scope>
    <source>
        <strain evidence="6 7">CGMCC 4.5598</strain>
    </source>
</reference>
<keyword evidence="2" id="KW-0285">Flavoprotein</keyword>
<evidence type="ECO:0000313" key="7">
    <source>
        <dbReference type="Proteomes" id="UP000199361"/>
    </source>
</evidence>
<protein>
    <submittedName>
        <fullName evidence="6">4,5-epoxidase</fullName>
    </submittedName>
</protein>
<dbReference type="GO" id="GO:0071949">
    <property type="term" value="F:FAD binding"/>
    <property type="evidence" value="ECO:0007669"/>
    <property type="project" value="InterPro"/>
</dbReference>
<dbReference type="SUPFAM" id="SSF51905">
    <property type="entry name" value="FAD/NAD(P)-binding domain"/>
    <property type="match status" value="1"/>
</dbReference>
<proteinExistence type="predicted"/>
<dbReference type="RefSeq" id="WP_091093093.1">
    <property type="nucleotide sequence ID" value="NZ_FOHX01000022.1"/>
</dbReference>
<dbReference type="InterPro" id="IPR050641">
    <property type="entry name" value="RIFMO-like"/>
</dbReference>
<dbReference type="GO" id="GO:0016709">
    <property type="term" value="F:oxidoreductase activity, acting on paired donors, with incorporation or reduction of molecular oxygen, NAD(P)H as one donor, and incorporation of one atom of oxygen"/>
    <property type="evidence" value="ECO:0007669"/>
    <property type="project" value="UniProtKB-ARBA"/>
</dbReference>
<evidence type="ECO:0000256" key="4">
    <source>
        <dbReference type="SAM" id="MobiDB-lite"/>
    </source>
</evidence>
<feature type="compositionally biased region" description="Gly residues" evidence="4">
    <location>
        <begin position="396"/>
        <end position="405"/>
    </location>
</feature>
<evidence type="ECO:0000259" key="5">
    <source>
        <dbReference type="Pfam" id="PF01494"/>
    </source>
</evidence>
<dbReference type="InterPro" id="IPR002938">
    <property type="entry name" value="FAD-bd"/>
</dbReference>
<keyword evidence="3" id="KW-0274">FAD</keyword>
<dbReference type="STRING" id="568860.SAMN05421811_122162"/>
<accession>A0A1I0LRF7</accession>
<dbReference type="Gene3D" id="3.50.50.60">
    <property type="entry name" value="FAD/NAD(P)-binding domain"/>
    <property type="match status" value="1"/>
</dbReference>
<dbReference type="Pfam" id="PF01494">
    <property type="entry name" value="FAD_binding_3"/>
    <property type="match status" value="1"/>
</dbReference>
<dbReference type="AlphaFoldDB" id="A0A1I0LRF7"/>
<dbReference type="OrthoDB" id="8670884at2"/>
<dbReference type="PANTHER" id="PTHR43004">
    <property type="entry name" value="TRK SYSTEM POTASSIUM UPTAKE PROTEIN"/>
    <property type="match status" value="1"/>
</dbReference>
<dbReference type="PRINTS" id="PR00420">
    <property type="entry name" value="RNGMNOXGNASE"/>
</dbReference>
<evidence type="ECO:0000256" key="3">
    <source>
        <dbReference type="ARBA" id="ARBA00022827"/>
    </source>
</evidence>
<organism evidence="6 7">
    <name type="scientific">Nonomuraea wenchangensis</name>
    <dbReference type="NCBI Taxonomy" id="568860"/>
    <lineage>
        <taxon>Bacteria</taxon>
        <taxon>Bacillati</taxon>
        <taxon>Actinomycetota</taxon>
        <taxon>Actinomycetes</taxon>
        <taxon>Streptosporangiales</taxon>
        <taxon>Streptosporangiaceae</taxon>
        <taxon>Nonomuraea</taxon>
    </lineage>
</organism>
<dbReference type="PANTHER" id="PTHR43004:SF19">
    <property type="entry name" value="BINDING MONOOXYGENASE, PUTATIVE (JCVI)-RELATED"/>
    <property type="match status" value="1"/>
</dbReference>
<dbReference type="Gene3D" id="3.30.70.2450">
    <property type="match status" value="1"/>
</dbReference>
<evidence type="ECO:0000256" key="2">
    <source>
        <dbReference type="ARBA" id="ARBA00022630"/>
    </source>
</evidence>
<dbReference type="Gene3D" id="3.40.30.120">
    <property type="match status" value="1"/>
</dbReference>
<feature type="domain" description="FAD-binding" evidence="5">
    <location>
        <begin position="2"/>
        <end position="340"/>
    </location>
</feature>
<evidence type="ECO:0000256" key="1">
    <source>
        <dbReference type="ARBA" id="ARBA00001974"/>
    </source>
</evidence>
<dbReference type="Proteomes" id="UP000199361">
    <property type="component" value="Unassembled WGS sequence"/>
</dbReference>
<dbReference type="EMBL" id="FOHX01000022">
    <property type="protein sequence ID" value="SEU44130.1"/>
    <property type="molecule type" value="Genomic_DNA"/>
</dbReference>
<name>A0A1I0LRF7_9ACTN</name>
<feature type="compositionally biased region" description="Basic and acidic residues" evidence="4">
    <location>
        <begin position="409"/>
        <end position="421"/>
    </location>
</feature>
<gene>
    <name evidence="6" type="ORF">SAMN05421811_122162</name>
</gene>
<evidence type="ECO:0000313" key="6">
    <source>
        <dbReference type="EMBL" id="SEU44130.1"/>
    </source>
</evidence>